<evidence type="ECO:0000313" key="3">
    <source>
        <dbReference type="Proteomes" id="UP001439008"/>
    </source>
</evidence>
<keyword evidence="3" id="KW-1185">Reference proteome</keyword>
<dbReference type="EMBL" id="JBDODL010000071">
    <property type="protein sequence ID" value="MES1918496.1"/>
    <property type="molecule type" value="Genomic_DNA"/>
</dbReference>
<reference evidence="2 3" key="1">
    <citation type="journal article" date="2024" name="BMC Biol.">
        <title>Comparative genomics of Ascetosporea gives new insight into the evolutionary basis for animal parasitism in Rhizaria.</title>
        <authorList>
            <person name="Hiltunen Thoren M."/>
            <person name="Onut-Brannstrom I."/>
            <person name="Alfjorden A."/>
            <person name="Peckova H."/>
            <person name="Swords F."/>
            <person name="Hooper C."/>
            <person name="Holzer A.S."/>
            <person name="Bass D."/>
            <person name="Burki F."/>
        </authorList>
    </citation>
    <scope>NUCLEOTIDE SEQUENCE [LARGE SCALE GENOMIC DNA]</scope>
    <source>
        <strain evidence="2">20-A016</strain>
    </source>
</reference>
<evidence type="ECO:0000256" key="1">
    <source>
        <dbReference type="SAM" id="SignalP"/>
    </source>
</evidence>
<sequence>MNQNFGENWKILCLSLLSFGAVAKKGIVSKDSSLKNKLLNLWKSVLGLIENPHFWVRNAALKLVSDVLPFFDGKGISVIF</sequence>
<feature type="signal peptide" evidence="1">
    <location>
        <begin position="1"/>
        <end position="23"/>
    </location>
</feature>
<name>A0ABV2AFQ3_9EUKA</name>
<feature type="chain" id="PRO_5045924635" evidence="1">
    <location>
        <begin position="24"/>
        <end position="80"/>
    </location>
</feature>
<gene>
    <name evidence="2" type="primary">UTP20</name>
    <name evidence="2" type="ORF">MHBO_000460</name>
</gene>
<comment type="caution">
    <text evidence="2">The sequence shown here is derived from an EMBL/GenBank/DDBJ whole genome shotgun (WGS) entry which is preliminary data.</text>
</comment>
<proteinExistence type="predicted"/>
<accession>A0ABV2AFQ3</accession>
<dbReference type="Proteomes" id="UP001439008">
    <property type="component" value="Unassembled WGS sequence"/>
</dbReference>
<keyword evidence="1" id="KW-0732">Signal</keyword>
<protein>
    <submittedName>
        <fullName evidence="2">U3 snoRNP protein</fullName>
    </submittedName>
</protein>
<organism evidence="2 3">
    <name type="scientific">Bonamia ostreae</name>
    <dbReference type="NCBI Taxonomy" id="126728"/>
    <lineage>
        <taxon>Eukaryota</taxon>
        <taxon>Sar</taxon>
        <taxon>Rhizaria</taxon>
        <taxon>Endomyxa</taxon>
        <taxon>Ascetosporea</taxon>
        <taxon>Haplosporida</taxon>
        <taxon>Bonamia</taxon>
    </lineage>
</organism>
<evidence type="ECO:0000313" key="2">
    <source>
        <dbReference type="EMBL" id="MES1918496.1"/>
    </source>
</evidence>